<protein>
    <submittedName>
        <fullName evidence="1">Unnamed protein product</fullName>
    </submittedName>
</protein>
<dbReference type="AlphaFoldDB" id="A0A9W6U1M5"/>
<proteinExistence type="predicted"/>
<evidence type="ECO:0000313" key="1">
    <source>
        <dbReference type="EMBL" id="GMF23779.1"/>
    </source>
</evidence>
<dbReference type="Proteomes" id="UP001165121">
    <property type="component" value="Unassembled WGS sequence"/>
</dbReference>
<sequence>MRKNGRDSERLGRVFVHVGLGKVDHCASDSWISSYDSSVPGKCFLTQASTATNLTYSDDERVGYKCNKACCFRIFVQQSTLVHFINVIGVMKIENVSKEAISANRILAATGQPTIDSSFEDPSSSWK</sequence>
<keyword evidence="2" id="KW-1185">Reference proteome</keyword>
<name>A0A9W6U1M5_9STRA</name>
<reference evidence="1" key="1">
    <citation type="submission" date="2023-04" db="EMBL/GenBank/DDBJ databases">
        <title>Phytophthora fragariaefolia NBRC 109709.</title>
        <authorList>
            <person name="Ichikawa N."/>
            <person name="Sato H."/>
            <person name="Tonouchi N."/>
        </authorList>
    </citation>
    <scope>NUCLEOTIDE SEQUENCE</scope>
    <source>
        <strain evidence="1">NBRC 109709</strain>
    </source>
</reference>
<gene>
    <name evidence="1" type="ORF">Pfra01_000384300</name>
</gene>
<accession>A0A9W6U1M5</accession>
<dbReference type="EMBL" id="BSXT01000296">
    <property type="protein sequence ID" value="GMF23779.1"/>
    <property type="molecule type" value="Genomic_DNA"/>
</dbReference>
<comment type="caution">
    <text evidence="1">The sequence shown here is derived from an EMBL/GenBank/DDBJ whole genome shotgun (WGS) entry which is preliminary data.</text>
</comment>
<evidence type="ECO:0000313" key="2">
    <source>
        <dbReference type="Proteomes" id="UP001165121"/>
    </source>
</evidence>
<organism evidence="1 2">
    <name type="scientific">Phytophthora fragariaefolia</name>
    <dbReference type="NCBI Taxonomy" id="1490495"/>
    <lineage>
        <taxon>Eukaryota</taxon>
        <taxon>Sar</taxon>
        <taxon>Stramenopiles</taxon>
        <taxon>Oomycota</taxon>
        <taxon>Peronosporomycetes</taxon>
        <taxon>Peronosporales</taxon>
        <taxon>Peronosporaceae</taxon>
        <taxon>Phytophthora</taxon>
    </lineage>
</organism>